<feature type="transmembrane region" description="Helical" evidence="3">
    <location>
        <begin position="337"/>
        <end position="354"/>
    </location>
</feature>
<sequence length="491" mass="55752">MDKKIFRESSLTGVLKKDIKRYQDIFKDDETFEFRFIDNQDCSIRCGIVYLSPLIDKNIINNNLISPIMKSDIEKNIKNEDIIDFIKYKIINILTVKKTSDEQTIILNILQGNTVIFLNGILEALVVDTKGGQVRDIKEPEGESVIRGSREGFNESLETNISLIRRKIISSQLKFSYREVGNVTKTKICICYLDNIVSKQILEELNKRLSTIKIDGVLESGYIEELIRDHSKLPFNTVGNTEKPDVVAAKLLEGRIAILCDGTPFVLTIPFLFLENIQNVEDYNNNYIYGSFNRLIRILGFFLATSVPAIYLAVLTYHQEMVPTQLLLSIAASRESVPLPIFIEAVIMLLIFDILKEASTRMPKTLGQTVSIIGALVLGEAAVQAKIVSPSMVIIVATTGICSYLLPKIFMPILILRYIFMIAASVIGLYGYLFAAICVSFYLTSMKSFGVNYMSKFIKIDKKSLYDTSIRYPFWYMQKKDKFNIKNLLNK</sequence>
<dbReference type="AlphaFoldDB" id="A0A8J8M8I0"/>
<dbReference type="PANTHER" id="PTHR22550">
    <property type="entry name" value="SPORE GERMINATION PROTEIN"/>
    <property type="match status" value="1"/>
</dbReference>
<reference evidence="4 5" key="1">
    <citation type="submission" date="2020-07" db="EMBL/GenBank/DDBJ databases">
        <title>Vallitalea guaymasensis genome.</title>
        <authorList>
            <person name="Postec A."/>
        </authorList>
    </citation>
    <scope>NUCLEOTIDE SEQUENCE [LARGE SCALE GENOMIC DNA]</scope>
    <source>
        <strain evidence="4 5">Ra1766G1</strain>
    </source>
</reference>
<name>A0A8J8M8I0_9FIRM</name>
<accession>A0A8J8M8I0</accession>
<keyword evidence="5" id="KW-1185">Reference proteome</keyword>
<keyword evidence="2 3" id="KW-0472">Membrane</keyword>
<dbReference type="RefSeq" id="WP_212692559.1">
    <property type="nucleotide sequence ID" value="NZ_CP058561.1"/>
</dbReference>
<evidence type="ECO:0000313" key="5">
    <source>
        <dbReference type="Proteomes" id="UP000677305"/>
    </source>
</evidence>
<feature type="transmembrane region" description="Helical" evidence="3">
    <location>
        <begin position="418"/>
        <end position="443"/>
    </location>
</feature>
<dbReference type="EMBL" id="CP058561">
    <property type="protein sequence ID" value="QUH28311.1"/>
    <property type="molecule type" value="Genomic_DNA"/>
</dbReference>
<dbReference type="Proteomes" id="UP000677305">
    <property type="component" value="Chromosome"/>
</dbReference>
<evidence type="ECO:0000256" key="3">
    <source>
        <dbReference type="SAM" id="Phobius"/>
    </source>
</evidence>
<keyword evidence="3" id="KW-1133">Transmembrane helix</keyword>
<organism evidence="4 5">
    <name type="scientific">Vallitalea guaymasensis</name>
    <dbReference type="NCBI Taxonomy" id="1185412"/>
    <lineage>
        <taxon>Bacteria</taxon>
        <taxon>Bacillati</taxon>
        <taxon>Bacillota</taxon>
        <taxon>Clostridia</taxon>
        <taxon>Lachnospirales</taxon>
        <taxon>Vallitaleaceae</taxon>
        <taxon>Vallitalea</taxon>
    </lineage>
</organism>
<comment type="similarity">
    <text evidence="1">Belongs to the GerABKA family.</text>
</comment>
<dbReference type="PANTHER" id="PTHR22550:SF5">
    <property type="entry name" value="LEUCINE ZIPPER PROTEIN 4"/>
    <property type="match status" value="1"/>
</dbReference>
<proteinExistence type="inferred from homology"/>
<dbReference type="GO" id="GO:0009847">
    <property type="term" value="P:spore germination"/>
    <property type="evidence" value="ECO:0007669"/>
    <property type="project" value="InterPro"/>
</dbReference>
<dbReference type="GO" id="GO:0016020">
    <property type="term" value="C:membrane"/>
    <property type="evidence" value="ECO:0007669"/>
    <property type="project" value="InterPro"/>
</dbReference>
<dbReference type="InterPro" id="IPR004995">
    <property type="entry name" value="Spore_Ger"/>
</dbReference>
<gene>
    <name evidence="4" type="ORF">HYG85_05010</name>
</gene>
<evidence type="ECO:0000256" key="2">
    <source>
        <dbReference type="ARBA" id="ARBA00023136"/>
    </source>
</evidence>
<protein>
    <submittedName>
        <fullName evidence="4">Spore germination protein</fullName>
    </submittedName>
</protein>
<dbReference type="InterPro" id="IPR050768">
    <property type="entry name" value="UPF0353/GerABKA_families"/>
</dbReference>
<feature type="transmembrane region" description="Helical" evidence="3">
    <location>
        <begin position="295"/>
        <end position="317"/>
    </location>
</feature>
<keyword evidence="3" id="KW-0812">Transmembrane</keyword>
<evidence type="ECO:0000256" key="1">
    <source>
        <dbReference type="ARBA" id="ARBA00005278"/>
    </source>
</evidence>
<evidence type="ECO:0000313" key="4">
    <source>
        <dbReference type="EMBL" id="QUH28311.1"/>
    </source>
</evidence>
<dbReference type="Pfam" id="PF03323">
    <property type="entry name" value="GerA"/>
    <property type="match status" value="1"/>
</dbReference>
<dbReference type="KEGG" id="vgu:HYG85_05010"/>
<feature type="transmembrane region" description="Helical" evidence="3">
    <location>
        <begin position="389"/>
        <end position="406"/>
    </location>
</feature>
<dbReference type="PIRSF" id="PIRSF005690">
    <property type="entry name" value="GerBA"/>
    <property type="match status" value="1"/>
</dbReference>